<evidence type="ECO:0000259" key="2">
    <source>
        <dbReference type="Pfam" id="PF22768"/>
    </source>
</evidence>
<dbReference type="NCBIfam" id="TIGR01633">
    <property type="entry name" value="phi3626_gp14_N"/>
    <property type="match status" value="1"/>
</dbReference>
<dbReference type="Proteomes" id="UP001292084">
    <property type="component" value="Unassembled WGS sequence"/>
</dbReference>
<dbReference type="InterPro" id="IPR006520">
    <property type="entry name" value="Dit_BPSPP_N"/>
</dbReference>
<evidence type="ECO:0000259" key="1">
    <source>
        <dbReference type="Pfam" id="PF05709"/>
    </source>
</evidence>
<name>A0ABU5KLW6_9BACL</name>
<dbReference type="InterPro" id="IPR054738">
    <property type="entry name" value="Siphovirus-type_tail_C"/>
</dbReference>
<gene>
    <name evidence="3" type="ORF">UFB30_08335</name>
</gene>
<organism evidence="3 4">
    <name type="scientific">Jeotgalibacillus haloalkalitolerans</name>
    <dbReference type="NCBI Taxonomy" id="3104292"/>
    <lineage>
        <taxon>Bacteria</taxon>
        <taxon>Bacillati</taxon>
        <taxon>Bacillota</taxon>
        <taxon>Bacilli</taxon>
        <taxon>Bacillales</taxon>
        <taxon>Caryophanaceae</taxon>
        <taxon>Jeotgalibacillus</taxon>
    </lineage>
</organism>
<dbReference type="Gene3D" id="2.60.120.860">
    <property type="match status" value="1"/>
</dbReference>
<dbReference type="RefSeq" id="WP_322421210.1">
    <property type="nucleotide sequence ID" value="NZ_JAXQNN010000002.1"/>
</dbReference>
<evidence type="ECO:0000313" key="3">
    <source>
        <dbReference type="EMBL" id="MDZ5712236.1"/>
    </source>
</evidence>
<dbReference type="EMBL" id="JAXQNN010000002">
    <property type="protein sequence ID" value="MDZ5712236.1"/>
    <property type="molecule type" value="Genomic_DNA"/>
</dbReference>
<comment type="caution">
    <text evidence="3">The sequence shown here is derived from an EMBL/GenBank/DDBJ whole genome shotgun (WGS) entry which is preliminary data.</text>
</comment>
<protein>
    <submittedName>
        <fullName evidence="3">Phage tail family protein</fullName>
    </submittedName>
</protein>
<dbReference type="Gene3D" id="2.40.30.200">
    <property type="match status" value="1"/>
</dbReference>
<dbReference type="Pfam" id="PF05709">
    <property type="entry name" value="Sipho_tail"/>
    <property type="match status" value="1"/>
</dbReference>
<dbReference type="Pfam" id="PF22768">
    <property type="entry name" value="SPP1_Dit"/>
    <property type="match status" value="1"/>
</dbReference>
<dbReference type="InterPro" id="IPR008841">
    <property type="entry name" value="Siphovirus-type_tail_N"/>
</dbReference>
<feature type="domain" description="Siphovirus-type tail component RIFT-related" evidence="1">
    <location>
        <begin position="16"/>
        <end position="126"/>
    </location>
</feature>
<feature type="domain" description="Siphovirus-type tail component C-terminal" evidence="2">
    <location>
        <begin position="423"/>
        <end position="482"/>
    </location>
</feature>
<accession>A0ABU5KLW6</accession>
<reference evidence="3 4" key="1">
    <citation type="submission" date="2023-12" db="EMBL/GenBank/DDBJ databases">
        <title>Jeotgalibacillus haloalkaliphilus sp. nov., a novel salt-tolerant bacteria, isolated from the estuary of the Fenhe River into the Yellow River.</title>
        <authorList>
            <person name="Li Y."/>
        </authorList>
    </citation>
    <scope>NUCLEOTIDE SEQUENCE [LARGE SCALE GENOMIC DNA]</scope>
    <source>
        <strain evidence="3 4">HH7-29</strain>
    </source>
</reference>
<sequence length="483" mass="54163">MSNNEDLSVSYDGVDLSEYFSIESVNGRGLMNKELELLEIPFRDGALLTKKKIKVRPITINITLDHVDVALLKVAVEDLNKIFNVSVEKPLIFNDEPNRTFYAISEGITETFEWGGVYKATINFLCPDPYKYSSVPYEQDLINDGNAQVVTVGGTAPAHPIFTFTVNEPITFLDVVKEDAYMRIGDPVNLDEIVYQKYTPLLTDQLTSLIGWGQALFTPDGGAKTGAFETTGQVFRASDYGSGAAWHGPALTKSISAPAEDFYVRMYVDMILKNTREKTRAETYLLDESGNIMGKLAVIFQVTSGYASVEVNLRNVGRSEFIVNLRNDSRYFGDFHGYISLEKQGNQYRVEVGRDTLLYGKFFVYEVRSFGYKDILNEFPQRLAAVGLHAGAHGTSPEPYRNHIRSVYVRRVNTQNNGIPVIANPGDEIIIDHTTKKITINGEPFTNKDFGAKFFTLNKGANALMFGPPNAYDVNVQWRDRYL</sequence>
<keyword evidence="4" id="KW-1185">Reference proteome</keyword>
<evidence type="ECO:0000313" key="4">
    <source>
        <dbReference type="Proteomes" id="UP001292084"/>
    </source>
</evidence>
<proteinExistence type="predicted"/>